<dbReference type="EMBL" id="KV749899">
    <property type="protein sequence ID" value="OCL07316.1"/>
    <property type="molecule type" value="Genomic_DNA"/>
</dbReference>
<dbReference type="AlphaFoldDB" id="A0A8E2EZB4"/>
<reference evidence="1 2" key="1">
    <citation type="journal article" date="2016" name="Nat. Commun.">
        <title>Ectomycorrhizal ecology is imprinted in the genome of the dominant symbiotic fungus Cenococcum geophilum.</title>
        <authorList>
            <consortium name="DOE Joint Genome Institute"/>
            <person name="Peter M."/>
            <person name="Kohler A."/>
            <person name="Ohm R.A."/>
            <person name="Kuo A."/>
            <person name="Krutzmann J."/>
            <person name="Morin E."/>
            <person name="Arend M."/>
            <person name="Barry K.W."/>
            <person name="Binder M."/>
            <person name="Choi C."/>
            <person name="Clum A."/>
            <person name="Copeland A."/>
            <person name="Grisel N."/>
            <person name="Haridas S."/>
            <person name="Kipfer T."/>
            <person name="LaButti K."/>
            <person name="Lindquist E."/>
            <person name="Lipzen A."/>
            <person name="Maire R."/>
            <person name="Meier B."/>
            <person name="Mihaltcheva S."/>
            <person name="Molinier V."/>
            <person name="Murat C."/>
            <person name="Poggeler S."/>
            <person name="Quandt C.A."/>
            <person name="Sperisen C."/>
            <person name="Tritt A."/>
            <person name="Tisserant E."/>
            <person name="Crous P.W."/>
            <person name="Henrissat B."/>
            <person name="Nehls U."/>
            <person name="Egli S."/>
            <person name="Spatafora J.W."/>
            <person name="Grigoriev I.V."/>
            <person name="Martin F.M."/>
        </authorList>
    </citation>
    <scope>NUCLEOTIDE SEQUENCE [LARGE SCALE GENOMIC DNA]</scope>
    <source>
        <strain evidence="1 2">CBS 207.34</strain>
    </source>
</reference>
<sequence>DDEDKPWTIVEYEAYIHHHFQAFYDAETGVYDRMKDVQGMDVPRLVARVRTPEYRYSPYFSPELTSKLFECPGILLEYIEGGILLDDLIEYPERVPKEAWQCMMEDAVRTVNLMSGRDIRNEDVAYRNAIVQWDPITGKHKVRMIDFGHCVLRNATYDEEEWRRQQQIQDEEGAMGGYMQSGLERIGRKGYYVYMRSEKYEKLDEEFADREDDEQLSQA</sequence>
<accession>A0A8E2EZB4</accession>
<gene>
    <name evidence="1" type="ORF">AOQ84DRAFT_295363</name>
</gene>
<proteinExistence type="predicted"/>
<dbReference type="OrthoDB" id="5134445at2759"/>
<name>A0A8E2EZB4_9PEZI</name>
<evidence type="ECO:0008006" key="3">
    <source>
        <dbReference type="Google" id="ProtNLM"/>
    </source>
</evidence>
<dbReference type="InterPro" id="IPR011009">
    <property type="entry name" value="Kinase-like_dom_sf"/>
</dbReference>
<evidence type="ECO:0000313" key="1">
    <source>
        <dbReference type="EMBL" id="OCL07316.1"/>
    </source>
</evidence>
<protein>
    <recommendedName>
        <fullName evidence="3">Protein kinase domain-containing protein</fullName>
    </recommendedName>
</protein>
<organism evidence="1 2">
    <name type="scientific">Glonium stellatum</name>
    <dbReference type="NCBI Taxonomy" id="574774"/>
    <lineage>
        <taxon>Eukaryota</taxon>
        <taxon>Fungi</taxon>
        <taxon>Dikarya</taxon>
        <taxon>Ascomycota</taxon>
        <taxon>Pezizomycotina</taxon>
        <taxon>Dothideomycetes</taxon>
        <taxon>Pleosporomycetidae</taxon>
        <taxon>Gloniales</taxon>
        <taxon>Gloniaceae</taxon>
        <taxon>Glonium</taxon>
    </lineage>
</organism>
<dbReference type="SUPFAM" id="SSF56112">
    <property type="entry name" value="Protein kinase-like (PK-like)"/>
    <property type="match status" value="1"/>
</dbReference>
<feature type="non-terminal residue" evidence="1">
    <location>
        <position position="1"/>
    </location>
</feature>
<evidence type="ECO:0000313" key="2">
    <source>
        <dbReference type="Proteomes" id="UP000250140"/>
    </source>
</evidence>
<dbReference type="Proteomes" id="UP000250140">
    <property type="component" value="Unassembled WGS sequence"/>
</dbReference>
<keyword evidence="2" id="KW-1185">Reference proteome</keyword>